<name>A0A6P2I2V8_BURL3</name>
<dbReference type="PANTHER" id="PTHR37938">
    <property type="entry name" value="BLL0215 PROTEIN"/>
    <property type="match status" value="1"/>
</dbReference>
<dbReference type="Pfam" id="PF03703">
    <property type="entry name" value="bPH_2"/>
    <property type="match status" value="1"/>
</dbReference>
<gene>
    <name evidence="3" type="ORF">BLA15945_00994</name>
</gene>
<dbReference type="PROSITE" id="PS50096">
    <property type="entry name" value="IQ"/>
    <property type="match status" value="1"/>
</dbReference>
<reference evidence="3 4" key="1">
    <citation type="submission" date="2019-09" db="EMBL/GenBank/DDBJ databases">
        <authorList>
            <person name="Depoorter E."/>
        </authorList>
    </citation>
    <scope>NUCLEOTIDE SEQUENCE [LARGE SCALE GENOMIC DNA]</scope>
    <source>
        <strain evidence="3">R-15945</strain>
    </source>
</reference>
<keyword evidence="1" id="KW-0472">Membrane</keyword>
<dbReference type="AlphaFoldDB" id="A0A6P2I2V8"/>
<feature type="transmembrane region" description="Helical" evidence="1">
    <location>
        <begin position="42"/>
        <end position="60"/>
    </location>
</feature>
<dbReference type="PANTHER" id="PTHR37938:SF1">
    <property type="entry name" value="BLL0215 PROTEIN"/>
    <property type="match status" value="1"/>
</dbReference>
<protein>
    <recommendedName>
        <fullName evidence="2">YdbS-like PH domain-containing protein</fullName>
    </recommendedName>
</protein>
<keyword evidence="1" id="KW-1133">Transmembrane helix</keyword>
<dbReference type="Proteomes" id="UP000494174">
    <property type="component" value="Unassembled WGS sequence"/>
</dbReference>
<dbReference type="EMBL" id="CABVPU010000003">
    <property type="protein sequence ID" value="VWB23935.1"/>
    <property type="molecule type" value="Genomic_DNA"/>
</dbReference>
<evidence type="ECO:0000256" key="1">
    <source>
        <dbReference type="SAM" id="Phobius"/>
    </source>
</evidence>
<evidence type="ECO:0000313" key="3">
    <source>
        <dbReference type="EMBL" id="VWB23935.1"/>
    </source>
</evidence>
<accession>A0A6P2I2V8</accession>
<organism evidence="3 4">
    <name type="scientific">Burkholderia lata (strain ATCC 17760 / DSM 23089 / LMG 22485 / NCIMB 9086 / R18194 / 383)</name>
    <dbReference type="NCBI Taxonomy" id="482957"/>
    <lineage>
        <taxon>Bacteria</taxon>
        <taxon>Pseudomonadati</taxon>
        <taxon>Pseudomonadota</taxon>
        <taxon>Betaproteobacteria</taxon>
        <taxon>Burkholderiales</taxon>
        <taxon>Burkholderiaceae</taxon>
        <taxon>Burkholderia</taxon>
        <taxon>Burkholderia cepacia complex</taxon>
    </lineage>
</organism>
<dbReference type="RefSeq" id="WP_174967549.1">
    <property type="nucleotide sequence ID" value="NZ_CABVPU010000003.1"/>
</dbReference>
<sequence>MTEIQSWTGRPSQWTNGPLFLGCFLLAATCTLVALEADKFHVIALSLAVIPILRAAIAYLDIRCRSYTLTDQRFRYSFGILSRRFHEVELYRIKDVVLDQPFLLRLFGLSNILVVGFDVVKPIVKIQAVRDGEKVREAFRTLVEARRDAKSVRVSEVG</sequence>
<feature type="domain" description="YdbS-like PH" evidence="2">
    <location>
        <begin position="64"/>
        <end position="137"/>
    </location>
</feature>
<keyword evidence="1" id="KW-0812">Transmembrane</keyword>
<proteinExistence type="predicted"/>
<feature type="transmembrane region" description="Helical" evidence="1">
    <location>
        <begin position="17"/>
        <end position="35"/>
    </location>
</feature>
<evidence type="ECO:0000313" key="4">
    <source>
        <dbReference type="Proteomes" id="UP000494174"/>
    </source>
</evidence>
<dbReference type="InterPro" id="IPR005182">
    <property type="entry name" value="YdbS-like_PH"/>
</dbReference>
<evidence type="ECO:0000259" key="2">
    <source>
        <dbReference type="Pfam" id="PF03703"/>
    </source>
</evidence>